<dbReference type="GO" id="GO:0030003">
    <property type="term" value="P:intracellular monoatomic cation homeostasis"/>
    <property type="evidence" value="ECO:0007669"/>
    <property type="project" value="TreeGrafter"/>
</dbReference>
<dbReference type="Proteomes" id="UP000800094">
    <property type="component" value="Unassembled WGS sequence"/>
</dbReference>
<keyword evidence="11" id="KW-1185">Reference proteome</keyword>
<dbReference type="AlphaFoldDB" id="A0A6A6HVG3"/>
<evidence type="ECO:0000256" key="3">
    <source>
        <dbReference type="ARBA" id="ARBA00022792"/>
    </source>
</evidence>
<reference evidence="10" key="1">
    <citation type="journal article" date="2020" name="Stud. Mycol.">
        <title>101 Dothideomycetes genomes: a test case for predicting lifestyles and emergence of pathogens.</title>
        <authorList>
            <person name="Haridas S."/>
            <person name="Albert R."/>
            <person name="Binder M."/>
            <person name="Bloem J."/>
            <person name="Labutti K."/>
            <person name="Salamov A."/>
            <person name="Andreopoulos B."/>
            <person name="Baker S."/>
            <person name="Barry K."/>
            <person name="Bills G."/>
            <person name="Bluhm B."/>
            <person name="Cannon C."/>
            <person name="Castanera R."/>
            <person name="Culley D."/>
            <person name="Daum C."/>
            <person name="Ezra D."/>
            <person name="Gonzalez J."/>
            <person name="Henrissat B."/>
            <person name="Kuo A."/>
            <person name="Liang C."/>
            <person name="Lipzen A."/>
            <person name="Lutzoni F."/>
            <person name="Magnuson J."/>
            <person name="Mondo S."/>
            <person name="Nolan M."/>
            <person name="Ohm R."/>
            <person name="Pangilinan J."/>
            <person name="Park H.-J."/>
            <person name="Ramirez L."/>
            <person name="Alfaro M."/>
            <person name="Sun H."/>
            <person name="Tritt A."/>
            <person name="Yoshinaga Y."/>
            <person name="Zwiers L.-H."/>
            <person name="Turgeon B."/>
            <person name="Goodwin S."/>
            <person name="Spatafora J."/>
            <person name="Crous P."/>
            <person name="Grigoriev I."/>
        </authorList>
    </citation>
    <scope>NUCLEOTIDE SEQUENCE</scope>
    <source>
        <strain evidence="10">CBS 122368</strain>
    </source>
</reference>
<dbReference type="PANTHER" id="PTHR14009">
    <property type="entry name" value="LEUCINE ZIPPER-EF-HAND CONTAINING TRANSMEMBRANE PROTEIN"/>
    <property type="match status" value="1"/>
</dbReference>
<evidence type="ECO:0000256" key="5">
    <source>
        <dbReference type="ARBA" id="ARBA00023128"/>
    </source>
</evidence>
<evidence type="ECO:0000313" key="11">
    <source>
        <dbReference type="Proteomes" id="UP000800094"/>
    </source>
</evidence>
<evidence type="ECO:0000313" key="10">
    <source>
        <dbReference type="EMBL" id="KAF2242017.1"/>
    </source>
</evidence>
<evidence type="ECO:0000256" key="7">
    <source>
        <dbReference type="PROSITE-ProRule" id="PRU01094"/>
    </source>
</evidence>
<dbReference type="InterPro" id="IPR044202">
    <property type="entry name" value="LETM1/MDM38-like"/>
</dbReference>
<dbReference type="GO" id="GO:0043022">
    <property type="term" value="F:ribosome binding"/>
    <property type="evidence" value="ECO:0007669"/>
    <property type="project" value="InterPro"/>
</dbReference>
<dbReference type="EMBL" id="ML987209">
    <property type="protein sequence ID" value="KAF2242017.1"/>
    <property type="molecule type" value="Genomic_DNA"/>
</dbReference>
<organism evidence="10 11">
    <name type="scientific">Trematosphaeria pertusa</name>
    <dbReference type="NCBI Taxonomy" id="390896"/>
    <lineage>
        <taxon>Eukaryota</taxon>
        <taxon>Fungi</taxon>
        <taxon>Dikarya</taxon>
        <taxon>Ascomycota</taxon>
        <taxon>Pezizomycotina</taxon>
        <taxon>Dothideomycetes</taxon>
        <taxon>Pleosporomycetidae</taxon>
        <taxon>Pleosporales</taxon>
        <taxon>Massarineae</taxon>
        <taxon>Trematosphaeriaceae</taxon>
        <taxon>Trematosphaeria</taxon>
    </lineage>
</organism>
<dbReference type="OrthoDB" id="73691at2759"/>
<sequence>MYAVLMNPRPSISFFAIPARANKRVPSLQCRRDLHYLRAFIAPSTSCYHRSRTPPRIPTHTSQIIIRHASSAVTALKPSTPTNPKINVPAKSPSSNVPIPQVRAKVNPPPETHAPELHVPARKQGQGYISYLWRTGRAYITFYKDGIRNVRATARLAKSLREKAAKAPSSSREQALTRAEWQIVRRSRADIWRLPAFAAIVLVLGEWTPVIALYVTPLIPEPCRIPAQVRRGLHKKEIRRKERERRLAMDAARLVARDRKPGTTPTGLVRPQTLRLEEVRKMDLYTLLTLSTRLDCHSGIWDRLFLTPPKALLKWALRKKVEYLRKDDGLIERDGGWQALESKEIQRACVERGISVVGRSEEALRRELAAWFKR</sequence>
<proteinExistence type="predicted"/>
<name>A0A6A6HVG3_9PLEO</name>
<keyword evidence="3" id="KW-0999">Mitochondrion inner membrane</keyword>
<protein>
    <recommendedName>
        <fullName evidence="9">Letm1 RBD domain-containing protein</fullName>
    </recommendedName>
</protein>
<dbReference type="GeneID" id="54583663"/>
<keyword evidence="5 7" id="KW-0496">Mitochondrion</keyword>
<feature type="region of interest" description="Disordered" evidence="8">
    <location>
        <begin position="77"/>
        <end position="99"/>
    </location>
</feature>
<keyword evidence="4" id="KW-1133">Transmembrane helix</keyword>
<gene>
    <name evidence="10" type="ORF">BU26DRAFT_524658</name>
</gene>
<keyword evidence="6" id="KW-0472">Membrane</keyword>
<comment type="subcellular location">
    <subcellularLocation>
        <location evidence="1">Mitochondrion inner membrane</location>
        <topology evidence="1">Single-pass membrane protein</topology>
    </subcellularLocation>
</comment>
<keyword evidence="2" id="KW-0812">Transmembrane</keyword>
<accession>A0A6A6HVG3</accession>
<evidence type="ECO:0000256" key="4">
    <source>
        <dbReference type="ARBA" id="ARBA00022989"/>
    </source>
</evidence>
<dbReference type="PROSITE" id="PS51758">
    <property type="entry name" value="LETM1_RBD"/>
    <property type="match status" value="1"/>
</dbReference>
<dbReference type="PANTHER" id="PTHR14009:SF1">
    <property type="entry name" value="MITOCHONDRIAL PROTON_CALCIUM EXCHANGER PROTEIN"/>
    <property type="match status" value="1"/>
</dbReference>
<evidence type="ECO:0000256" key="2">
    <source>
        <dbReference type="ARBA" id="ARBA00022692"/>
    </source>
</evidence>
<dbReference type="GO" id="GO:0005743">
    <property type="term" value="C:mitochondrial inner membrane"/>
    <property type="evidence" value="ECO:0007669"/>
    <property type="project" value="UniProtKB-SubCell"/>
</dbReference>
<dbReference type="InterPro" id="IPR033122">
    <property type="entry name" value="LETM1-like_RBD"/>
</dbReference>
<feature type="domain" description="Letm1 RBD" evidence="9">
    <location>
        <begin position="212"/>
        <end position="374"/>
    </location>
</feature>
<evidence type="ECO:0000259" key="9">
    <source>
        <dbReference type="PROSITE" id="PS51758"/>
    </source>
</evidence>
<dbReference type="RefSeq" id="XP_033677021.1">
    <property type="nucleotide sequence ID" value="XM_033830333.1"/>
</dbReference>
<evidence type="ECO:0000256" key="1">
    <source>
        <dbReference type="ARBA" id="ARBA00004434"/>
    </source>
</evidence>
<evidence type="ECO:0000256" key="6">
    <source>
        <dbReference type="ARBA" id="ARBA00023136"/>
    </source>
</evidence>
<dbReference type="Pfam" id="PF07766">
    <property type="entry name" value="LETM1_RBD"/>
    <property type="match status" value="1"/>
</dbReference>
<evidence type="ECO:0000256" key="8">
    <source>
        <dbReference type="SAM" id="MobiDB-lite"/>
    </source>
</evidence>